<evidence type="ECO:0000313" key="2">
    <source>
        <dbReference type="Proteomes" id="UP001620339"/>
    </source>
</evidence>
<keyword evidence="2" id="KW-1185">Reference proteome</keyword>
<name>A0ABW8JCB1_9GAMM</name>
<organism evidence="1 2">
    <name type="scientific">Rhodanobacter hydrolyticus</name>
    <dbReference type="NCBI Taxonomy" id="2250595"/>
    <lineage>
        <taxon>Bacteria</taxon>
        <taxon>Pseudomonadati</taxon>
        <taxon>Pseudomonadota</taxon>
        <taxon>Gammaproteobacteria</taxon>
        <taxon>Lysobacterales</taxon>
        <taxon>Rhodanobacteraceae</taxon>
        <taxon>Rhodanobacter</taxon>
    </lineage>
</organism>
<dbReference type="Proteomes" id="UP001620339">
    <property type="component" value="Unassembled WGS sequence"/>
</dbReference>
<sequence>MHIGTQGFDVSDGFRRYKVKDRTTALAIGGLCLPIPGGASCRLMLHGGNTGLLLDEMSSSSGGMVGDIRQQAFPGLYTINVSGCQVIGLFTYESGKWTRYFFQHCLAGYYNIQLAAKAISLPKFTVGIVAQIGNAGLESTVDDLVAKVGIPKMNIIGYDAGDAGSINFGIRLTGGPFGGHFGEIS</sequence>
<gene>
    <name evidence="1" type="ORF">ISP25_16795</name>
</gene>
<dbReference type="RefSeq" id="WP_404615525.1">
    <property type="nucleotide sequence ID" value="NZ_JADIKK010000008.1"/>
</dbReference>
<proteinExistence type="predicted"/>
<accession>A0ABW8JCB1</accession>
<protein>
    <submittedName>
        <fullName evidence="1">Uncharacterized protein</fullName>
    </submittedName>
</protein>
<evidence type="ECO:0000313" key="1">
    <source>
        <dbReference type="EMBL" id="MFK2878731.1"/>
    </source>
</evidence>
<comment type="caution">
    <text evidence="1">The sequence shown here is derived from an EMBL/GenBank/DDBJ whole genome shotgun (WGS) entry which is preliminary data.</text>
</comment>
<reference evidence="1 2" key="1">
    <citation type="submission" date="2020-10" db="EMBL/GenBank/DDBJ databases">
        <title>Phylogeny of dyella-like bacteria.</title>
        <authorList>
            <person name="Fu J."/>
        </authorList>
    </citation>
    <scope>NUCLEOTIDE SEQUENCE [LARGE SCALE GENOMIC DNA]</scope>
    <source>
        <strain evidence="1 2">KACC 19113</strain>
    </source>
</reference>
<dbReference type="EMBL" id="JADIKK010000008">
    <property type="protein sequence ID" value="MFK2878731.1"/>
    <property type="molecule type" value="Genomic_DNA"/>
</dbReference>